<evidence type="ECO:0000256" key="1">
    <source>
        <dbReference type="SAM" id="MobiDB-lite"/>
    </source>
</evidence>
<accession>A0A4C1Y0V0</accession>
<dbReference type="EMBL" id="BGZK01001003">
    <property type="protein sequence ID" value="GBP68169.1"/>
    <property type="molecule type" value="Genomic_DNA"/>
</dbReference>
<evidence type="ECO:0000313" key="2">
    <source>
        <dbReference type="EMBL" id="GBP68169.1"/>
    </source>
</evidence>
<protein>
    <submittedName>
        <fullName evidence="2">Uncharacterized protein</fullName>
    </submittedName>
</protein>
<sequence>MATDCCAGRPAVSLVRRKRFSTFEDEKPSSSASSLTGGDHRWLLSSSNRSPLEAAEVSEGDVTGAAAGSTERRPVWGVIGVRHLSTLAP</sequence>
<dbReference type="AlphaFoldDB" id="A0A4C1Y0V0"/>
<keyword evidence="3" id="KW-1185">Reference proteome</keyword>
<name>A0A4C1Y0V0_EUMVA</name>
<evidence type="ECO:0000313" key="3">
    <source>
        <dbReference type="Proteomes" id="UP000299102"/>
    </source>
</evidence>
<dbReference type="Proteomes" id="UP000299102">
    <property type="component" value="Unassembled WGS sequence"/>
</dbReference>
<feature type="region of interest" description="Disordered" evidence="1">
    <location>
        <begin position="22"/>
        <end position="69"/>
    </location>
</feature>
<comment type="caution">
    <text evidence="2">The sequence shown here is derived from an EMBL/GenBank/DDBJ whole genome shotgun (WGS) entry which is preliminary data.</text>
</comment>
<gene>
    <name evidence="2" type="ORF">EVAR_23320_1</name>
</gene>
<proteinExistence type="predicted"/>
<reference evidence="2 3" key="1">
    <citation type="journal article" date="2019" name="Commun. Biol.">
        <title>The bagworm genome reveals a unique fibroin gene that provides high tensile strength.</title>
        <authorList>
            <person name="Kono N."/>
            <person name="Nakamura H."/>
            <person name="Ohtoshi R."/>
            <person name="Tomita M."/>
            <person name="Numata K."/>
            <person name="Arakawa K."/>
        </authorList>
    </citation>
    <scope>NUCLEOTIDE SEQUENCE [LARGE SCALE GENOMIC DNA]</scope>
</reference>
<organism evidence="2 3">
    <name type="scientific">Eumeta variegata</name>
    <name type="common">Bagworm moth</name>
    <name type="synonym">Eumeta japonica</name>
    <dbReference type="NCBI Taxonomy" id="151549"/>
    <lineage>
        <taxon>Eukaryota</taxon>
        <taxon>Metazoa</taxon>
        <taxon>Ecdysozoa</taxon>
        <taxon>Arthropoda</taxon>
        <taxon>Hexapoda</taxon>
        <taxon>Insecta</taxon>
        <taxon>Pterygota</taxon>
        <taxon>Neoptera</taxon>
        <taxon>Endopterygota</taxon>
        <taxon>Lepidoptera</taxon>
        <taxon>Glossata</taxon>
        <taxon>Ditrysia</taxon>
        <taxon>Tineoidea</taxon>
        <taxon>Psychidae</taxon>
        <taxon>Oiketicinae</taxon>
        <taxon>Eumeta</taxon>
    </lineage>
</organism>